<organism evidence="2 3">
    <name type="scientific">Cirrhinus mrigala</name>
    <name type="common">Mrigala</name>
    <dbReference type="NCBI Taxonomy" id="683832"/>
    <lineage>
        <taxon>Eukaryota</taxon>
        <taxon>Metazoa</taxon>
        <taxon>Chordata</taxon>
        <taxon>Craniata</taxon>
        <taxon>Vertebrata</taxon>
        <taxon>Euteleostomi</taxon>
        <taxon>Actinopterygii</taxon>
        <taxon>Neopterygii</taxon>
        <taxon>Teleostei</taxon>
        <taxon>Ostariophysi</taxon>
        <taxon>Cypriniformes</taxon>
        <taxon>Cyprinidae</taxon>
        <taxon>Labeoninae</taxon>
        <taxon>Labeonini</taxon>
        <taxon>Cirrhinus</taxon>
    </lineage>
</organism>
<evidence type="ECO:0000256" key="1">
    <source>
        <dbReference type="SAM" id="Phobius"/>
    </source>
</evidence>
<comment type="caution">
    <text evidence="2">The sequence shown here is derived from an EMBL/GenBank/DDBJ whole genome shotgun (WGS) entry which is preliminary data.</text>
</comment>
<sequence>TYCTEAFPSLIHKRAYILYSFLAVYLLPLITICMCYTFMLKRMAQATVEPVNGCNQ</sequence>
<keyword evidence="1" id="KW-0812">Transmembrane</keyword>
<feature type="transmembrane region" description="Helical" evidence="1">
    <location>
        <begin position="16"/>
        <end position="39"/>
    </location>
</feature>
<proteinExistence type="predicted"/>
<reference evidence="2 3" key="1">
    <citation type="submission" date="2024-05" db="EMBL/GenBank/DDBJ databases">
        <title>Genome sequencing and assembly of Indian major carp, Cirrhinus mrigala (Hamilton, 1822).</title>
        <authorList>
            <person name="Mohindra V."/>
            <person name="Chowdhury L.M."/>
            <person name="Lal K."/>
            <person name="Jena J.K."/>
        </authorList>
    </citation>
    <scope>NUCLEOTIDE SEQUENCE [LARGE SCALE GENOMIC DNA]</scope>
    <source>
        <strain evidence="2">CM1030</strain>
        <tissue evidence="2">Blood</tissue>
    </source>
</reference>
<accession>A0ABD0R0S8</accession>
<gene>
    <name evidence="2" type="ORF">M9458_010408</name>
</gene>
<keyword evidence="3" id="KW-1185">Reference proteome</keyword>
<dbReference type="AlphaFoldDB" id="A0ABD0R0S8"/>
<feature type="non-terminal residue" evidence="2">
    <location>
        <position position="56"/>
    </location>
</feature>
<evidence type="ECO:0000313" key="2">
    <source>
        <dbReference type="EMBL" id="KAL0192112.1"/>
    </source>
</evidence>
<evidence type="ECO:0000313" key="3">
    <source>
        <dbReference type="Proteomes" id="UP001529510"/>
    </source>
</evidence>
<keyword evidence="1" id="KW-0472">Membrane</keyword>
<dbReference type="Proteomes" id="UP001529510">
    <property type="component" value="Unassembled WGS sequence"/>
</dbReference>
<feature type="non-terminal residue" evidence="2">
    <location>
        <position position="1"/>
    </location>
</feature>
<protein>
    <submittedName>
        <fullName evidence="2">Uncharacterized protein</fullName>
    </submittedName>
</protein>
<keyword evidence="1" id="KW-1133">Transmembrane helix</keyword>
<dbReference type="SUPFAM" id="SSF81321">
    <property type="entry name" value="Family A G protein-coupled receptor-like"/>
    <property type="match status" value="1"/>
</dbReference>
<name>A0ABD0R0S8_CIRMR</name>
<dbReference type="EMBL" id="JAMKFB020000005">
    <property type="protein sequence ID" value="KAL0192112.1"/>
    <property type="molecule type" value="Genomic_DNA"/>
</dbReference>
<dbReference type="Gene3D" id="1.20.1070.10">
    <property type="entry name" value="Rhodopsin 7-helix transmembrane proteins"/>
    <property type="match status" value="1"/>
</dbReference>